<dbReference type="InterPro" id="IPR007658">
    <property type="entry name" value="DUF594"/>
</dbReference>
<dbReference type="Pfam" id="PF04578">
    <property type="entry name" value="DUF594"/>
    <property type="match status" value="1"/>
</dbReference>
<dbReference type="Proteomes" id="UP000008021">
    <property type="component" value="Chromosome 4"/>
</dbReference>
<dbReference type="HOGENOM" id="CLU_009180_5_2_1"/>
<evidence type="ECO:0000256" key="1">
    <source>
        <dbReference type="SAM" id="Phobius"/>
    </source>
</evidence>
<accession>A0A0E0DAH7</accession>
<keyword evidence="4" id="KW-1185">Reference proteome</keyword>
<feature type="transmembrane region" description="Helical" evidence="1">
    <location>
        <begin position="80"/>
        <end position="101"/>
    </location>
</feature>
<feature type="domain" description="DUF4220" evidence="2">
    <location>
        <begin position="52"/>
        <end position="296"/>
    </location>
</feature>
<dbReference type="eggNOG" id="ENOG502QQBP">
    <property type="taxonomic scope" value="Eukaryota"/>
</dbReference>
<evidence type="ECO:0000259" key="2">
    <source>
        <dbReference type="Pfam" id="PF13968"/>
    </source>
</evidence>
<keyword evidence="1" id="KW-0812">Transmembrane</keyword>
<dbReference type="InterPro" id="IPR025315">
    <property type="entry name" value="DUF4220"/>
</dbReference>
<proteinExistence type="predicted"/>
<evidence type="ECO:0000313" key="4">
    <source>
        <dbReference type="Proteomes" id="UP000008021"/>
    </source>
</evidence>
<keyword evidence="1" id="KW-0472">Membrane</keyword>
<evidence type="ECO:0000313" key="3">
    <source>
        <dbReference type="EnsemblPlants" id="OMERI04G01800.1"/>
    </source>
</evidence>
<feature type="transmembrane region" description="Helical" evidence="1">
    <location>
        <begin position="6"/>
        <end position="35"/>
    </location>
</feature>
<reference evidence="3" key="1">
    <citation type="submission" date="2015-04" db="UniProtKB">
        <authorList>
            <consortium name="EnsemblPlants"/>
        </authorList>
    </citation>
    <scope>IDENTIFICATION</scope>
</reference>
<dbReference type="AlphaFoldDB" id="A0A0E0DAH7"/>
<name>A0A0E0DAH7_9ORYZ</name>
<sequence>MPGWIITFLLIVQFIWSIRGLVIISFSTHLALVFLAGVRRSEATGVGTSILWGANQWARWAPVTALGMLSVGSTPQQEQLVTLWVAFVLLYAAMPDNIAAYSLEDTVLSFRQIAEMHFQLIGQASPLYILGKNFISNGDALLWVSSVVCVMAICKYWEGAYFALSRGDLNNMRSSRKKNTSPKPRRNSLHIARRGGREPNDEQILLVAHDMLDITKDAFIDFLDQDNDGADEQAEALSDTWDEKLYKVVNMELSLMYDLIYTKAAMVHTWMGYAIRFASPIAGVTALVLFWLHSKKGKWRLIRRLIVSDLNLFRLLHNNKKPTRYRMWSQTIGQFNFLHECTRYESEPSTNDWKSRMFKRCAPEDIWMEYEYQHVRGTGILFSAHDIEKLFLDHFWESMKSAFQEGEPPVEKKEELPTPLLAPAPAMNKLNIALDFTPDLQETILILHIATDIFLLLVKSDTIEASAKSKGQVKAIKVLSDYMMFLVAVRPSMLPGLVLTSRYEAVREYLDKLWKKKNTLCSSSTTREKCLADILRSDLEEKKINYEWHAKRLDKLKSTPGGFLSVLHDTSNIAAEGTILGQFLLSWNEPEPPANDPTIHSILHKKFARQFPDLMGSDKESDGTVRPDNKPKRVTDAIFSEWVRQLINVSIRCTRDSHAKQLGRGGELTTVLWILAEHAHTLHIKRTTKK</sequence>
<reference evidence="3" key="2">
    <citation type="submission" date="2018-05" db="EMBL/GenBank/DDBJ databases">
        <title>OmerRS3 (Oryza meridionalis Reference Sequence Version 3).</title>
        <authorList>
            <person name="Zhang J."/>
            <person name="Kudrna D."/>
            <person name="Lee S."/>
            <person name="Talag J."/>
            <person name="Welchert J."/>
            <person name="Wing R.A."/>
        </authorList>
    </citation>
    <scope>NUCLEOTIDE SEQUENCE [LARGE SCALE GENOMIC DNA]</scope>
    <source>
        <strain evidence="3">cv. OR44</strain>
    </source>
</reference>
<dbReference type="Gramene" id="OMERI04G01800.1">
    <property type="protein sequence ID" value="OMERI04G01800.1"/>
    <property type="gene ID" value="OMERI04G01800"/>
</dbReference>
<dbReference type="PANTHER" id="PTHR31325">
    <property type="entry name" value="OS01G0798800 PROTEIN-RELATED"/>
    <property type="match status" value="1"/>
</dbReference>
<feature type="transmembrane region" description="Helical" evidence="1">
    <location>
        <begin position="273"/>
        <end position="292"/>
    </location>
</feature>
<dbReference type="STRING" id="40149.A0A0E0DAH7"/>
<dbReference type="Pfam" id="PF13968">
    <property type="entry name" value="DUF4220"/>
    <property type="match status" value="1"/>
</dbReference>
<feature type="transmembrane region" description="Helical" evidence="1">
    <location>
        <begin position="140"/>
        <end position="164"/>
    </location>
</feature>
<keyword evidence="1" id="KW-1133">Transmembrane helix</keyword>
<organism evidence="3">
    <name type="scientific">Oryza meridionalis</name>
    <dbReference type="NCBI Taxonomy" id="40149"/>
    <lineage>
        <taxon>Eukaryota</taxon>
        <taxon>Viridiplantae</taxon>
        <taxon>Streptophyta</taxon>
        <taxon>Embryophyta</taxon>
        <taxon>Tracheophyta</taxon>
        <taxon>Spermatophyta</taxon>
        <taxon>Magnoliopsida</taxon>
        <taxon>Liliopsida</taxon>
        <taxon>Poales</taxon>
        <taxon>Poaceae</taxon>
        <taxon>BOP clade</taxon>
        <taxon>Oryzoideae</taxon>
        <taxon>Oryzeae</taxon>
        <taxon>Oryzinae</taxon>
        <taxon>Oryza</taxon>
    </lineage>
</organism>
<dbReference type="EnsemblPlants" id="OMERI04G01800.1">
    <property type="protein sequence ID" value="OMERI04G01800.1"/>
    <property type="gene ID" value="OMERI04G01800"/>
</dbReference>
<protein>
    <recommendedName>
        <fullName evidence="2">DUF4220 domain-containing protein</fullName>
    </recommendedName>
</protein>